<sequence>MCHLFSLLVTCIVSPLCLNYNTRISHANLVGVFVLNLLYLIELLIH</sequence>
<keyword evidence="1" id="KW-0472">Membrane</keyword>
<protein>
    <submittedName>
        <fullName evidence="2">Uncharacterized protein</fullName>
    </submittedName>
</protein>
<accession>A0A0E9QLA1</accession>
<reference evidence="2" key="2">
    <citation type="journal article" date="2015" name="Fish Shellfish Immunol.">
        <title>Early steps in the European eel (Anguilla anguilla)-Vibrio vulnificus interaction in the gills: Role of the RtxA13 toxin.</title>
        <authorList>
            <person name="Callol A."/>
            <person name="Pajuelo D."/>
            <person name="Ebbesson L."/>
            <person name="Teles M."/>
            <person name="MacKenzie S."/>
            <person name="Amaro C."/>
        </authorList>
    </citation>
    <scope>NUCLEOTIDE SEQUENCE</scope>
</reference>
<name>A0A0E9QLA1_ANGAN</name>
<reference evidence="2" key="1">
    <citation type="submission" date="2014-11" db="EMBL/GenBank/DDBJ databases">
        <authorList>
            <person name="Amaro Gonzalez C."/>
        </authorList>
    </citation>
    <scope>NUCLEOTIDE SEQUENCE</scope>
</reference>
<proteinExistence type="predicted"/>
<keyword evidence="1" id="KW-0812">Transmembrane</keyword>
<dbReference type="AlphaFoldDB" id="A0A0E9QLA1"/>
<keyword evidence="1" id="KW-1133">Transmembrane helix</keyword>
<feature type="transmembrane region" description="Helical" evidence="1">
    <location>
        <begin position="29"/>
        <end position="45"/>
    </location>
</feature>
<evidence type="ECO:0000256" key="1">
    <source>
        <dbReference type="SAM" id="Phobius"/>
    </source>
</evidence>
<evidence type="ECO:0000313" key="2">
    <source>
        <dbReference type="EMBL" id="JAH17125.1"/>
    </source>
</evidence>
<organism evidence="2">
    <name type="scientific">Anguilla anguilla</name>
    <name type="common">European freshwater eel</name>
    <name type="synonym">Muraena anguilla</name>
    <dbReference type="NCBI Taxonomy" id="7936"/>
    <lineage>
        <taxon>Eukaryota</taxon>
        <taxon>Metazoa</taxon>
        <taxon>Chordata</taxon>
        <taxon>Craniata</taxon>
        <taxon>Vertebrata</taxon>
        <taxon>Euteleostomi</taxon>
        <taxon>Actinopterygii</taxon>
        <taxon>Neopterygii</taxon>
        <taxon>Teleostei</taxon>
        <taxon>Anguilliformes</taxon>
        <taxon>Anguillidae</taxon>
        <taxon>Anguilla</taxon>
    </lineage>
</organism>
<dbReference type="EMBL" id="GBXM01091452">
    <property type="protein sequence ID" value="JAH17125.1"/>
    <property type="molecule type" value="Transcribed_RNA"/>
</dbReference>